<comment type="caution">
    <text evidence="1">The sequence shown here is derived from an EMBL/GenBank/DDBJ whole genome shotgun (WGS) entry which is preliminary data.</text>
</comment>
<proteinExistence type="predicted"/>
<keyword evidence="2" id="KW-1185">Reference proteome</keyword>
<dbReference type="Proteomes" id="UP000827872">
    <property type="component" value="Linkage Group LG07"/>
</dbReference>
<dbReference type="EMBL" id="CM037620">
    <property type="protein sequence ID" value="KAH7994852.1"/>
    <property type="molecule type" value="Genomic_DNA"/>
</dbReference>
<sequence length="155" mass="16278">MRRVGAEHDCLFIHKHASGCLTEGLGLNMERCVQKVPGSIWELSRLSGSRWDQRPVEKPSCQFPAVSARWLRGSRSGGRTGAACLGRGGCGSSWANVSDGGAQTLTLEVGLVAGDLPRIVLKTAVPGGKGEGAGPLVCTQPRLGVKSLECVQVKV</sequence>
<protein>
    <submittedName>
        <fullName evidence="1">Uncharacterized protein</fullName>
    </submittedName>
</protein>
<accession>A0ACB8EQF4</accession>
<evidence type="ECO:0000313" key="1">
    <source>
        <dbReference type="EMBL" id="KAH7994852.1"/>
    </source>
</evidence>
<evidence type="ECO:0000313" key="2">
    <source>
        <dbReference type="Proteomes" id="UP000827872"/>
    </source>
</evidence>
<organism evidence="1 2">
    <name type="scientific">Sphaerodactylus townsendi</name>
    <dbReference type="NCBI Taxonomy" id="933632"/>
    <lineage>
        <taxon>Eukaryota</taxon>
        <taxon>Metazoa</taxon>
        <taxon>Chordata</taxon>
        <taxon>Craniata</taxon>
        <taxon>Vertebrata</taxon>
        <taxon>Euteleostomi</taxon>
        <taxon>Lepidosauria</taxon>
        <taxon>Squamata</taxon>
        <taxon>Bifurcata</taxon>
        <taxon>Gekkota</taxon>
        <taxon>Sphaerodactylidae</taxon>
        <taxon>Sphaerodactylus</taxon>
    </lineage>
</organism>
<gene>
    <name evidence="1" type="ORF">K3G42_017169</name>
</gene>
<name>A0ACB8EQF4_9SAUR</name>
<reference evidence="1" key="1">
    <citation type="submission" date="2021-08" db="EMBL/GenBank/DDBJ databases">
        <title>The first chromosome-level gecko genome reveals the dynamic sex chromosomes of Neotropical dwarf geckos (Sphaerodactylidae: Sphaerodactylus).</title>
        <authorList>
            <person name="Pinto B.J."/>
            <person name="Keating S.E."/>
            <person name="Gamble T."/>
        </authorList>
    </citation>
    <scope>NUCLEOTIDE SEQUENCE</scope>
    <source>
        <strain evidence="1">TG3544</strain>
    </source>
</reference>